<keyword evidence="4" id="KW-1185">Reference proteome</keyword>
<dbReference type="EMBL" id="CR936257">
    <property type="protein sequence ID" value="CAI50414.2"/>
    <property type="molecule type" value="Genomic_DNA"/>
</dbReference>
<dbReference type="Proteomes" id="UP000002698">
    <property type="component" value="Chromosome"/>
</dbReference>
<feature type="domain" description="DUF11" evidence="1">
    <location>
        <begin position="57"/>
        <end position="113"/>
    </location>
</feature>
<evidence type="ECO:0000259" key="2">
    <source>
        <dbReference type="Pfam" id="PF01882"/>
    </source>
</evidence>
<dbReference type="KEGG" id="nph:NP_4646A"/>
<dbReference type="Gene3D" id="2.60.40.10">
    <property type="entry name" value="Immunoglobulins"/>
    <property type="match status" value="1"/>
</dbReference>
<dbReference type="InterPro" id="IPR001434">
    <property type="entry name" value="OmcB-like_DUF11"/>
</dbReference>
<evidence type="ECO:0000259" key="1">
    <source>
        <dbReference type="Pfam" id="PF01345"/>
    </source>
</evidence>
<name>A0A1U7EYU5_NATPD</name>
<dbReference type="GeneID" id="3702132"/>
<feature type="domain" description="DUF58" evidence="2">
    <location>
        <begin position="199"/>
        <end position="327"/>
    </location>
</feature>
<dbReference type="PANTHER" id="PTHR33608">
    <property type="entry name" value="BLL2464 PROTEIN"/>
    <property type="match status" value="1"/>
</dbReference>
<reference evidence="3 4" key="1">
    <citation type="journal article" date="2005" name="Genome Res.">
        <title>Living with two extremes: conclusions from the genome sequence of Natronomonas pharaonis.</title>
        <authorList>
            <person name="Falb M."/>
            <person name="Pfeiffer F."/>
            <person name="Palm P."/>
            <person name="Rodewald K."/>
            <person name="Hickmann V."/>
            <person name="Tittor J."/>
            <person name="Oesterhelt D."/>
        </authorList>
    </citation>
    <scope>NUCLEOTIDE SEQUENCE [LARGE SCALE GENOMIC DNA]</scope>
    <source>
        <strain evidence="4">ATCC 35678 / DSM 2160 / CIP 103997 / JCM 8858 / NBRC 14720 / NCIMB 2260 / Gabara</strain>
    </source>
</reference>
<dbReference type="Pfam" id="PF01882">
    <property type="entry name" value="DUF58"/>
    <property type="match status" value="1"/>
</dbReference>
<dbReference type="AlphaFoldDB" id="A0A1U7EYU5"/>
<dbReference type="eggNOG" id="arCOG02742">
    <property type="taxonomic scope" value="Archaea"/>
</dbReference>
<organism evidence="3 4">
    <name type="scientific">Natronomonas pharaonis (strain ATCC 35678 / DSM 2160 / CIP 103997 / JCM 8858 / NBRC 14720 / NCIMB 2260 / Gabara)</name>
    <name type="common">Halobacterium pharaonis</name>
    <dbReference type="NCBI Taxonomy" id="348780"/>
    <lineage>
        <taxon>Archaea</taxon>
        <taxon>Methanobacteriati</taxon>
        <taxon>Methanobacteriota</taxon>
        <taxon>Stenosarchaea group</taxon>
        <taxon>Halobacteria</taxon>
        <taxon>Halobacteriales</taxon>
        <taxon>Natronomonadaceae</taxon>
        <taxon>Natronomonas</taxon>
    </lineage>
</organism>
<dbReference type="Pfam" id="PF01345">
    <property type="entry name" value="DUF11"/>
    <property type="match status" value="1"/>
</dbReference>
<dbReference type="STRING" id="348780.NP_4646A"/>
<accession>A0A1U7EYU5</accession>
<dbReference type="NCBIfam" id="TIGR01451">
    <property type="entry name" value="B_ant_repeat"/>
    <property type="match status" value="1"/>
</dbReference>
<dbReference type="InterPro" id="IPR047589">
    <property type="entry name" value="DUF11_rpt"/>
</dbReference>
<protein>
    <submittedName>
        <fullName evidence="3">DUF11/DUF58 family protein</fullName>
    </submittedName>
</protein>
<dbReference type="InterPro" id="IPR002881">
    <property type="entry name" value="DUF58"/>
</dbReference>
<dbReference type="EnsemblBacteria" id="CAI50414">
    <property type="protein sequence ID" value="CAI50414"/>
    <property type="gene ID" value="NP_4646A"/>
</dbReference>
<sequence length="456" mass="47789">MGTRHINRLNSGVTASATLVAAGVTFGSAALLLAAAVPITYLGYAAVSSVPDPEAKISVTRELTPRNPLPGRRVEVTLTVRNESSRTLADVRIVDQIPDNLELADGKASSAVTLQAGEATEITYTLRPRRGTYVFDDAWVRVRSLSAASIGTASIPVTGDTELECTVPLDGLPVYRETVATTGSVASDRGGNGTEFYATREYRHGDSLSRIDWRRYARTGELGTVLYREQETTNIIVLVDGREKAGVAPAPGQPGGLTLAAYAGLITSSAAANAGHNVGVVGLGVDSELPGVYRGPPAYVPPGNGADIGGRIARVCDAIAARGSGTELSTTDGDEHTAGDACTTKADGGTQNTQAAGVSIARLEALLPATAQLVVCTPAIDDEGIDLIAKLRQRGYPTAVVSPDVNDHDSIGARLADVRRQARLERLRRLDVAVTDWDPKTPLASAFNRGIDEVIR</sequence>
<dbReference type="InterPro" id="IPR013783">
    <property type="entry name" value="Ig-like_fold"/>
</dbReference>
<dbReference type="HOGENOM" id="CLU_026973_1_0_2"/>
<proteinExistence type="predicted"/>
<dbReference type="PANTHER" id="PTHR33608:SF6">
    <property type="entry name" value="BLL2464 PROTEIN"/>
    <property type="match status" value="1"/>
</dbReference>
<evidence type="ECO:0000313" key="3">
    <source>
        <dbReference type="EMBL" id="CAI50414.2"/>
    </source>
</evidence>
<gene>
    <name evidence="3" type="ordered locus">NP_4646A</name>
</gene>
<dbReference type="RefSeq" id="WP_011324028.1">
    <property type="nucleotide sequence ID" value="NC_007426.1"/>
</dbReference>
<evidence type="ECO:0000313" key="4">
    <source>
        <dbReference type="Proteomes" id="UP000002698"/>
    </source>
</evidence>